<dbReference type="EMBL" id="PZHX01000010">
    <property type="protein sequence ID" value="PTK30787.1"/>
    <property type="molecule type" value="Genomic_DNA"/>
</dbReference>
<dbReference type="NCBIfam" id="TIGR03033">
    <property type="entry name" value="phage_rel_nuc"/>
    <property type="match status" value="1"/>
</dbReference>
<organism evidence="2 3">
    <name type="scientific">Staphylococcus hominis</name>
    <dbReference type="NCBI Taxonomy" id="1290"/>
    <lineage>
        <taxon>Bacteria</taxon>
        <taxon>Bacillati</taxon>
        <taxon>Bacillota</taxon>
        <taxon>Bacilli</taxon>
        <taxon>Bacillales</taxon>
        <taxon>Staphylococcaceae</taxon>
        <taxon>Staphylococcus</taxon>
    </lineage>
</organism>
<dbReference type="SUPFAM" id="SSF52980">
    <property type="entry name" value="Restriction endonuclease-like"/>
    <property type="match status" value="1"/>
</dbReference>
<evidence type="ECO:0000313" key="2">
    <source>
        <dbReference type="EMBL" id="PTK30787.1"/>
    </source>
</evidence>
<reference evidence="2 3" key="1">
    <citation type="journal article" date="2016" name="Front. Microbiol.">
        <title>Comprehensive Phylogenetic Analysis of Bovine Non-aureus Staphylococci Species Based on Whole-Genome Sequencing.</title>
        <authorList>
            <person name="Naushad S."/>
            <person name="Barkema H.W."/>
            <person name="Luby C."/>
            <person name="Condas L.A."/>
            <person name="Nobrega D.B."/>
            <person name="Carson D.A."/>
            <person name="De Buck J."/>
        </authorList>
    </citation>
    <scope>NUCLEOTIDE SEQUENCE [LARGE SCALE GENOMIC DNA]</scope>
    <source>
        <strain evidence="2 3">SNUC 5336</strain>
    </source>
</reference>
<feature type="domain" description="YqaJ viral recombinase" evidence="1">
    <location>
        <begin position="19"/>
        <end position="155"/>
    </location>
</feature>
<sequence>MSLRKGIPSIKTKNMSNDDWLRIRTKSIGGSDCGAILGMNKYESPLSLYNKKIGLIEPEDISDKLPVRFGNWNEDLVAKLFEEETGKKVRNHNFMMYHKDYEFISANVDKVLVSENAILECKTASEFKKKEWLNGNVPGSYMAQCYHYMLVTGAERVYIAVLFGNSSFQYEVIERDEEVLQQILEKEINFWKNHVEKRIPPEADNSKASEDALNKMWQPKKESEIKFGDEQAELLKKWHIIQQQRKQLDKDERAVKNKLREYMGENEVGKSEDLKATWKPQKSNRFDKKRFKKENPELAKQYTSTSESRVLRLLEIN</sequence>
<dbReference type="InterPro" id="IPR011604">
    <property type="entry name" value="PDDEXK-like_dom_sf"/>
</dbReference>
<accession>A0A974KYZ2</accession>
<evidence type="ECO:0000259" key="1">
    <source>
        <dbReference type="Pfam" id="PF09588"/>
    </source>
</evidence>
<name>A0A974KYZ2_STAHO</name>
<dbReference type="Gene3D" id="3.90.320.10">
    <property type="match status" value="1"/>
</dbReference>
<protein>
    <recommendedName>
        <fullName evidence="1">YqaJ viral recombinase domain-containing protein</fullName>
    </recommendedName>
</protein>
<comment type="caution">
    <text evidence="2">The sequence shown here is derived from an EMBL/GenBank/DDBJ whole genome shotgun (WGS) entry which is preliminary data.</text>
</comment>
<dbReference type="PANTHER" id="PTHR46609">
    <property type="entry name" value="EXONUCLEASE, PHAGE-TYPE/RECB, C-TERMINAL DOMAIN-CONTAINING PROTEIN"/>
    <property type="match status" value="1"/>
</dbReference>
<gene>
    <name evidence="2" type="ORF">BUZ51_06105</name>
</gene>
<dbReference type="RefSeq" id="WP_107640164.1">
    <property type="nucleotide sequence ID" value="NZ_PZHX01000010.1"/>
</dbReference>
<dbReference type="InterPro" id="IPR017482">
    <property type="entry name" value="Lambda-type_endonuclease"/>
</dbReference>
<dbReference type="AlphaFoldDB" id="A0A974KYZ2"/>
<dbReference type="Proteomes" id="UP000241540">
    <property type="component" value="Unassembled WGS sequence"/>
</dbReference>
<evidence type="ECO:0000313" key="3">
    <source>
        <dbReference type="Proteomes" id="UP000241540"/>
    </source>
</evidence>
<dbReference type="Pfam" id="PF09588">
    <property type="entry name" value="YqaJ"/>
    <property type="match status" value="1"/>
</dbReference>
<dbReference type="InterPro" id="IPR051703">
    <property type="entry name" value="NF-kappa-B_Signaling_Reg"/>
</dbReference>
<dbReference type="PANTHER" id="PTHR46609:SF6">
    <property type="entry name" value="EXONUCLEASE, PHAGE-TYPE_RECB, C-TERMINAL DOMAIN-CONTAINING PROTEIN-RELATED"/>
    <property type="match status" value="1"/>
</dbReference>
<proteinExistence type="predicted"/>
<dbReference type="InterPro" id="IPR011335">
    <property type="entry name" value="Restrct_endonuc-II-like"/>
</dbReference>
<dbReference type="InterPro" id="IPR019080">
    <property type="entry name" value="YqaJ_viral_recombinase"/>
</dbReference>